<dbReference type="EMBL" id="KZ303845">
    <property type="protein sequence ID" value="PHZ14488.1"/>
    <property type="molecule type" value="Genomic_DNA"/>
</dbReference>
<dbReference type="Proteomes" id="UP000242254">
    <property type="component" value="Unassembled WGS sequence"/>
</dbReference>
<keyword evidence="1" id="KW-0175">Coiled coil</keyword>
<accession>A0A2G4T0F6</accession>
<feature type="coiled-coil region" evidence="1">
    <location>
        <begin position="100"/>
        <end position="127"/>
    </location>
</feature>
<dbReference type="GeneID" id="35439316"/>
<organism evidence="2 3">
    <name type="scientific">Rhizopus microsporus ATCC 52813</name>
    <dbReference type="NCBI Taxonomy" id="1340429"/>
    <lineage>
        <taxon>Eukaryota</taxon>
        <taxon>Fungi</taxon>
        <taxon>Fungi incertae sedis</taxon>
        <taxon>Mucoromycota</taxon>
        <taxon>Mucoromycotina</taxon>
        <taxon>Mucoromycetes</taxon>
        <taxon>Mucorales</taxon>
        <taxon>Mucorineae</taxon>
        <taxon>Rhizopodaceae</taxon>
        <taxon>Rhizopus</taxon>
    </lineage>
</organism>
<dbReference type="AlphaFoldDB" id="A0A2G4T0F6"/>
<sequence length="170" mass="19835">MRKLYRLKDYSNLRIIHNVDWNHCFVQAYDNEANLKTINERMTNYIYKRKDKATESFIKRQKAKQKVQQIVDSTASSLPDVAYDKKLKLEHQLSSIALSILSTKEELVALRAKIEEVRHQAEQEIRSGTANQSVTSTTAFKEQESLKKFRQVYKHIYQINKAIDLASLSV</sequence>
<proteinExistence type="predicted"/>
<evidence type="ECO:0000313" key="3">
    <source>
        <dbReference type="Proteomes" id="UP000242254"/>
    </source>
</evidence>
<evidence type="ECO:0000256" key="1">
    <source>
        <dbReference type="SAM" id="Coils"/>
    </source>
</evidence>
<evidence type="ECO:0000313" key="2">
    <source>
        <dbReference type="EMBL" id="PHZ14488.1"/>
    </source>
</evidence>
<dbReference type="RefSeq" id="XP_023468196.1">
    <property type="nucleotide sequence ID" value="XM_023608326.1"/>
</dbReference>
<gene>
    <name evidence="2" type="ORF">RHIMIDRAFT_235262</name>
</gene>
<protein>
    <submittedName>
        <fullName evidence="2">Uncharacterized protein</fullName>
    </submittedName>
</protein>
<keyword evidence="3" id="KW-1185">Reference proteome</keyword>
<reference evidence="2 3" key="1">
    <citation type="journal article" date="2016" name="Proc. Natl. Acad. Sci. U.S.A.">
        <title>Lipid metabolic changes in an early divergent fungus govern the establishment of a mutualistic symbiosis with endobacteria.</title>
        <authorList>
            <person name="Lastovetsky O.A."/>
            <person name="Gaspar M.L."/>
            <person name="Mondo S.J."/>
            <person name="LaButti K.M."/>
            <person name="Sandor L."/>
            <person name="Grigoriev I.V."/>
            <person name="Henry S.A."/>
            <person name="Pawlowska T.E."/>
        </authorList>
    </citation>
    <scope>NUCLEOTIDE SEQUENCE [LARGE SCALE GENOMIC DNA]</scope>
    <source>
        <strain evidence="2 3">ATCC 52813</strain>
    </source>
</reference>
<name>A0A2G4T0F6_RHIZD</name>